<dbReference type="InterPro" id="IPR000719">
    <property type="entry name" value="Prot_kinase_dom"/>
</dbReference>
<proteinExistence type="predicted"/>
<dbReference type="SUPFAM" id="SSF56112">
    <property type="entry name" value="Protein kinase-like (PK-like)"/>
    <property type="match status" value="1"/>
</dbReference>
<evidence type="ECO:0000256" key="14">
    <source>
        <dbReference type="PROSITE-ProRule" id="PRU00103"/>
    </source>
</evidence>
<dbReference type="Pfam" id="PF02985">
    <property type="entry name" value="HEAT"/>
    <property type="match status" value="1"/>
</dbReference>
<dbReference type="FunFam" id="1.10.510.10:FF:000292">
    <property type="entry name" value="Serine/threonine-protein kinase 36"/>
    <property type="match status" value="1"/>
</dbReference>
<keyword evidence="7 15" id="KW-0547">Nucleotide-binding</keyword>
<sequence length="1104" mass="121361">MESYHVLEMIGEGSFGRVYKGRKKFSGQVVALKFIPKVGRSEKELRSLKREIDIMRDLRHPNVILLLDSFETEREVVVVTEHAEGEMFQILEDDGSLPESQVRVIACQLVSALYYLHSHRILHRDMKPQNILLGKGGRVKLCDFGFARAMSMSTLVLTSIKGTPLYMSPELVEEKPYDHTADLWSLGCILYELHTGAPPFYTNSIFQLVQLIIRDPVKWPESMSPDCMSFLKGLLTKDPQKRLSWPDLLEHPFVADGVLVLADCSPDNPLTVTPSPDLQALKMKQVKERTAPHSGEGRLLRKAREQRAKDKKGKEDFAEHNQRGGRGNCSNKAPLRTAPDGRVPSKDCSVATLHCLDQELERPPTQQDPDSRGQVDRGGQISRDYAKEFPSIEVGPRRVVTAHRGCRPSLDSVRPFSEDIDSDEEWQDLVKTTDPGNMTSATFDQSILPRLRSRLLTSKFQLLEGRSEGACRIRPPLKVLSNLLALGADSAVTSCLTQEGDLPHFLFDLVEGIMGNPVSQQPWCMPVLGDIIYALIVYGEQYFDWEPVEKRLEERTPAFVTILRDPHMAPLAPLVAALLALFSHRGMPLEVSPDELMAAAERVLSGPAELCLPLPRGWGLFDGILVLLFQTVSERGSCPPSAFPSSCLWRHLWLKIAVASEEGNGACVSLAGLHAFLSLVLFVFTREPRVCVPAFSDTDSGCVETLAHLLSAESGGLSRVAGEGRPARPQISPSPGSLPLTSCHLLCFPLAMDVPEETMGQILQSYHSCDVVSRLLQLCSALPLPLLEVPLSLLCRLLLCDPQRSVPRFKAAAEALGFFHAPGPDRHDDRDSEGGGRARPQEGRTAASLLADLLQSDTFSGSAAELLSLVSQVARCSPRPPLSFLNLDPSLLRSALAHPDQAVRLAACSLLGNLDPLWVRTPAGEQPHLPLFRDLIDQLHDPSVSVRRVVCRAVGTWLGLIVTGDRCEDGWGSFAEGGSPSRDCQGWAEMALEVLPTMMALLQDSDPLVRRHSCAALGNLASVPGGAASLLRRDGPGQLLHVACSDPHADVQEAAIFSLCLFSLQDSLRQSLVSLNASDRLNQVTQNSHTLRRYRRLINGLHPA</sequence>
<keyword evidence="19" id="KW-1185">Reference proteome</keyword>
<dbReference type="PROSITE" id="PS50077">
    <property type="entry name" value="HEAT_REPEAT"/>
    <property type="match status" value="1"/>
</dbReference>
<accession>A0A3B3Q505</accession>
<dbReference type="SMART" id="SM00220">
    <property type="entry name" value="S_TKc"/>
    <property type="match status" value="1"/>
</dbReference>
<dbReference type="Ensembl" id="ENSPKIT00000024628.1">
    <property type="protein sequence ID" value="ENSPKIP00000000730.1"/>
    <property type="gene ID" value="ENSPKIG00000019285.1"/>
</dbReference>
<comment type="catalytic activity">
    <reaction evidence="11">
        <text>L-threonyl-[protein] + ATP = O-phospho-L-threonyl-[protein] + ADP + H(+)</text>
        <dbReference type="Rhea" id="RHEA:46608"/>
        <dbReference type="Rhea" id="RHEA-COMP:11060"/>
        <dbReference type="Rhea" id="RHEA-COMP:11605"/>
        <dbReference type="ChEBI" id="CHEBI:15378"/>
        <dbReference type="ChEBI" id="CHEBI:30013"/>
        <dbReference type="ChEBI" id="CHEBI:30616"/>
        <dbReference type="ChEBI" id="CHEBI:61977"/>
        <dbReference type="ChEBI" id="CHEBI:456216"/>
        <dbReference type="EC" id="2.7.11.1"/>
    </reaction>
</comment>
<feature type="compositionally biased region" description="Basic and acidic residues" evidence="16">
    <location>
        <begin position="823"/>
        <end position="842"/>
    </location>
</feature>
<dbReference type="Gene3D" id="1.10.510.10">
    <property type="entry name" value="Transferase(Phosphotransferase) domain 1"/>
    <property type="match status" value="1"/>
</dbReference>
<dbReference type="GeneID" id="111846234"/>
<protein>
    <recommendedName>
        <fullName evidence="2">non-specific serine/threonine protein kinase</fullName>
        <ecNumber evidence="2">2.7.11.1</ecNumber>
    </recommendedName>
    <alternativeName>
        <fullName evidence="13">Fused homolog</fullName>
    </alternativeName>
</protein>
<dbReference type="FunFam" id="3.30.200.20:FF:000042">
    <property type="entry name" value="Aurora kinase A"/>
    <property type="match status" value="1"/>
</dbReference>
<evidence type="ECO:0000256" key="9">
    <source>
        <dbReference type="ARBA" id="ARBA00022840"/>
    </source>
</evidence>
<feature type="compositionally biased region" description="Basic and acidic residues" evidence="16">
    <location>
        <begin position="286"/>
        <end position="322"/>
    </location>
</feature>
<evidence type="ECO:0000256" key="13">
    <source>
        <dbReference type="ARBA" id="ARBA00075375"/>
    </source>
</evidence>
<feature type="region of interest" description="Disordered" evidence="16">
    <location>
        <begin position="820"/>
        <end position="842"/>
    </location>
</feature>
<dbReference type="InterPro" id="IPR021133">
    <property type="entry name" value="HEAT_type_2"/>
</dbReference>
<evidence type="ECO:0000256" key="16">
    <source>
        <dbReference type="SAM" id="MobiDB-lite"/>
    </source>
</evidence>
<dbReference type="GO" id="GO:0035082">
    <property type="term" value="P:axoneme assembly"/>
    <property type="evidence" value="ECO:0007669"/>
    <property type="project" value="Ensembl"/>
</dbReference>
<dbReference type="PROSITE" id="PS50011">
    <property type="entry name" value="PROTEIN_KINASE_DOM"/>
    <property type="match status" value="1"/>
</dbReference>
<dbReference type="Pfam" id="PF00069">
    <property type="entry name" value="Pkinase"/>
    <property type="match status" value="1"/>
</dbReference>
<feature type="binding site" evidence="15">
    <location>
        <position position="33"/>
    </location>
    <ligand>
        <name>ATP</name>
        <dbReference type="ChEBI" id="CHEBI:30616"/>
    </ligand>
</feature>
<dbReference type="InterPro" id="IPR008271">
    <property type="entry name" value="Ser/Thr_kinase_AS"/>
</dbReference>
<dbReference type="InterPro" id="IPR017441">
    <property type="entry name" value="Protein_kinase_ATP_BS"/>
</dbReference>
<evidence type="ECO:0000256" key="5">
    <source>
        <dbReference type="ARBA" id="ARBA00022679"/>
    </source>
</evidence>
<dbReference type="GO" id="GO:0005524">
    <property type="term" value="F:ATP binding"/>
    <property type="evidence" value="ECO:0007669"/>
    <property type="project" value="UniProtKB-UniRule"/>
</dbReference>
<evidence type="ECO:0000256" key="1">
    <source>
        <dbReference type="ARBA" id="ARBA00004245"/>
    </source>
</evidence>
<dbReference type="CDD" id="cd14002">
    <property type="entry name" value="STKc_STK36"/>
    <property type="match status" value="1"/>
</dbReference>
<feature type="region of interest" description="Disordered" evidence="16">
    <location>
        <begin position="286"/>
        <end position="345"/>
    </location>
</feature>
<feature type="domain" description="Protein kinase" evidence="17">
    <location>
        <begin position="4"/>
        <end position="254"/>
    </location>
</feature>
<feature type="region of interest" description="Disordered" evidence="16">
    <location>
        <begin position="360"/>
        <end position="387"/>
    </location>
</feature>
<keyword evidence="5" id="KW-0808">Transferase</keyword>
<evidence type="ECO:0000313" key="19">
    <source>
        <dbReference type="Proteomes" id="UP000261540"/>
    </source>
</evidence>
<dbReference type="InterPro" id="IPR011009">
    <property type="entry name" value="Kinase-like_dom_sf"/>
</dbReference>
<dbReference type="PANTHER" id="PTHR22983">
    <property type="entry name" value="PROTEIN KINASE RELATED"/>
    <property type="match status" value="1"/>
</dbReference>
<dbReference type="STRING" id="1676925.ENSPKIP00000000730"/>
<dbReference type="GO" id="GO:0005737">
    <property type="term" value="C:cytoplasm"/>
    <property type="evidence" value="ECO:0007669"/>
    <property type="project" value="TreeGrafter"/>
</dbReference>
<organism evidence="18 19">
    <name type="scientific">Paramormyrops kingsleyae</name>
    <dbReference type="NCBI Taxonomy" id="1676925"/>
    <lineage>
        <taxon>Eukaryota</taxon>
        <taxon>Metazoa</taxon>
        <taxon>Chordata</taxon>
        <taxon>Craniata</taxon>
        <taxon>Vertebrata</taxon>
        <taxon>Euteleostomi</taxon>
        <taxon>Actinopterygii</taxon>
        <taxon>Neopterygii</taxon>
        <taxon>Teleostei</taxon>
        <taxon>Osteoglossocephala</taxon>
        <taxon>Osteoglossomorpha</taxon>
        <taxon>Osteoglossiformes</taxon>
        <taxon>Mormyridae</taxon>
        <taxon>Paramormyrops</taxon>
    </lineage>
</organism>
<evidence type="ECO:0000256" key="12">
    <source>
        <dbReference type="ARBA" id="ARBA00048679"/>
    </source>
</evidence>
<evidence type="ECO:0000256" key="11">
    <source>
        <dbReference type="ARBA" id="ARBA00047899"/>
    </source>
</evidence>
<keyword evidence="6" id="KW-0677">Repeat</keyword>
<evidence type="ECO:0000259" key="17">
    <source>
        <dbReference type="PROSITE" id="PS50011"/>
    </source>
</evidence>
<reference evidence="18" key="2">
    <citation type="submission" date="2025-09" db="UniProtKB">
        <authorList>
            <consortium name="Ensembl"/>
        </authorList>
    </citation>
    <scope>IDENTIFICATION</scope>
</reference>
<keyword evidence="9 15" id="KW-0067">ATP-binding</keyword>
<dbReference type="EC" id="2.7.11.1" evidence="2"/>
<evidence type="ECO:0000256" key="15">
    <source>
        <dbReference type="PROSITE-ProRule" id="PRU10141"/>
    </source>
</evidence>
<evidence type="ECO:0000256" key="10">
    <source>
        <dbReference type="ARBA" id="ARBA00023212"/>
    </source>
</evidence>
<dbReference type="GO" id="GO:0004674">
    <property type="term" value="F:protein serine/threonine kinase activity"/>
    <property type="evidence" value="ECO:0007669"/>
    <property type="project" value="UniProtKB-KW"/>
</dbReference>
<evidence type="ECO:0000256" key="4">
    <source>
        <dbReference type="ARBA" id="ARBA00022527"/>
    </source>
</evidence>
<keyword evidence="3" id="KW-0963">Cytoplasm</keyword>
<dbReference type="InterPro" id="IPR011989">
    <property type="entry name" value="ARM-like"/>
</dbReference>
<dbReference type="GO" id="GO:0007224">
    <property type="term" value="P:smoothened signaling pathway"/>
    <property type="evidence" value="ECO:0007669"/>
    <property type="project" value="Ensembl"/>
</dbReference>
<dbReference type="PROSITE" id="PS00107">
    <property type="entry name" value="PROTEIN_KINASE_ATP"/>
    <property type="match status" value="1"/>
</dbReference>
<keyword evidence="8" id="KW-0418">Kinase</keyword>
<evidence type="ECO:0000313" key="18">
    <source>
        <dbReference type="Ensembl" id="ENSPKIP00000000730.1"/>
    </source>
</evidence>
<evidence type="ECO:0000256" key="2">
    <source>
        <dbReference type="ARBA" id="ARBA00012513"/>
    </source>
</evidence>
<dbReference type="Proteomes" id="UP000261540">
    <property type="component" value="Unplaced"/>
</dbReference>
<dbReference type="GeneTree" id="ENSGT00940000158375"/>
<name>A0A3B3Q505_9TELE</name>
<dbReference type="SUPFAM" id="SSF48371">
    <property type="entry name" value="ARM repeat"/>
    <property type="match status" value="1"/>
</dbReference>
<feature type="repeat" description="HEAT" evidence="14">
    <location>
        <begin position="994"/>
        <end position="1029"/>
    </location>
</feature>
<dbReference type="GO" id="GO:0009953">
    <property type="term" value="P:dorsal/ventral pattern formation"/>
    <property type="evidence" value="ECO:0007669"/>
    <property type="project" value="Ensembl"/>
</dbReference>
<evidence type="ECO:0000256" key="6">
    <source>
        <dbReference type="ARBA" id="ARBA00022737"/>
    </source>
</evidence>
<evidence type="ECO:0000256" key="3">
    <source>
        <dbReference type="ARBA" id="ARBA00022490"/>
    </source>
</evidence>
<dbReference type="RefSeq" id="XP_072558242.1">
    <property type="nucleotide sequence ID" value="XM_072702141.1"/>
</dbReference>
<dbReference type="InterPro" id="IPR016024">
    <property type="entry name" value="ARM-type_fold"/>
</dbReference>
<keyword evidence="4" id="KW-0723">Serine/threonine-protein kinase</keyword>
<keyword evidence="10" id="KW-0206">Cytoskeleton</keyword>
<comment type="catalytic activity">
    <reaction evidence="12">
        <text>L-seryl-[protein] + ATP = O-phospho-L-seryl-[protein] + ADP + H(+)</text>
        <dbReference type="Rhea" id="RHEA:17989"/>
        <dbReference type="Rhea" id="RHEA-COMP:9863"/>
        <dbReference type="Rhea" id="RHEA-COMP:11604"/>
        <dbReference type="ChEBI" id="CHEBI:15378"/>
        <dbReference type="ChEBI" id="CHEBI:29999"/>
        <dbReference type="ChEBI" id="CHEBI:30616"/>
        <dbReference type="ChEBI" id="CHEBI:83421"/>
        <dbReference type="ChEBI" id="CHEBI:456216"/>
        <dbReference type="EC" id="2.7.11.1"/>
    </reaction>
</comment>
<evidence type="ECO:0000256" key="7">
    <source>
        <dbReference type="ARBA" id="ARBA00022741"/>
    </source>
</evidence>
<dbReference type="AlphaFoldDB" id="A0A3B3Q505"/>
<comment type="subcellular location">
    <subcellularLocation>
        <location evidence="1">Cytoplasm</location>
        <location evidence="1">Cytoskeleton</location>
    </subcellularLocation>
</comment>
<reference evidence="18" key="1">
    <citation type="submission" date="2025-08" db="UniProtKB">
        <authorList>
            <consortium name="Ensembl"/>
        </authorList>
    </citation>
    <scope>IDENTIFICATION</scope>
</reference>
<dbReference type="GO" id="GO:0005856">
    <property type="term" value="C:cytoskeleton"/>
    <property type="evidence" value="ECO:0007669"/>
    <property type="project" value="UniProtKB-SubCell"/>
</dbReference>
<evidence type="ECO:0000256" key="8">
    <source>
        <dbReference type="ARBA" id="ARBA00022777"/>
    </source>
</evidence>
<dbReference type="GO" id="GO:0007368">
    <property type="term" value="P:determination of left/right symmetry"/>
    <property type="evidence" value="ECO:0007669"/>
    <property type="project" value="Ensembl"/>
</dbReference>
<dbReference type="Gene3D" id="1.25.10.10">
    <property type="entry name" value="Leucine-rich Repeat Variant"/>
    <property type="match status" value="2"/>
</dbReference>
<dbReference type="PROSITE" id="PS00108">
    <property type="entry name" value="PROTEIN_KINASE_ST"/>
    <property type="match status" value="1"/>
</dbReference>
<dbReference type="InterPro" id="IPR000357">
    <property type="entry name" value="HEAT"/>
</dbReference>
<dbReference type="PANTHER" id="PTHR22983:SF6">
    <property type="entry name" value="SERINE_THREONINE-PROTEIN KINASE 36"/>
    <property type="match status" value="1"/>
</dbReference>